<dbReference type="GO" id="GO:0046872">
    <property type="term" value="F:metal ion binding"/>
    <property type="evidence" value="ECO:0007669"/>
    <property type="project" value="UniProtKB-KW"/>
</dbReference>
<keyword evidence="2 4" id="KW-0479">Metal-binding</keyword>
<feature type="domain" description="Cytochrome c" evidence="6">
    <location>
        <begin position="44"/>
        <end position="129"/>
    </location>
</feature>
<protein>
    <submittedName>
        <fullName evidence="7">Cytochrome c-553i</fullName>
    </submittedName>
</protein>
<dbReference type="EMBL" id="CP018191">
    <property type="protein sequence ID" value="APH55238.1"/>
    <property type="molecule type" value="Genomic_DNA"/>
</dbReference>
<dbReference type="GO" id="GO:0020037">
    <property type="term" value="F:heme binding"/>
    <property type="evidence" value="ECO:0007669"/>
    <property type="project" value="InterPro"/>
</dbReference>
<evidence type="ECO:0000256" key="5">
    <source>
        <dbReference type="SAM" id="SignalP"/>
    </source>
</evidence>
<accession>A0AAC9KF62</accession>
<dbReference type="AlphaFoldDB" id="A0AAC9KF62"/>
<evidence type="ECO:0000259" key="6">
    <source>
        <dbReference type="PROSITE" id="PS51007"/>
    </source>
</evidence>
<dbReference type="InterPro" id="IPR036909">
    <property type="entry name" value="Cyt_c-like_dom_sf"/>
</dbReference>
<evidence type="ECO:0000256" key="3">
    <source>
        <dbReference type="ARBA" id="ARBA00023004"/>
    </source>
</evidence>
<dbReference type="Proteomes" id="UP000182373">
    <property type="component" value="Chromosome"/>
</dbReference>
<feature type="chain" id="PRO_5042229680" evidence="5">
    <location>
        <begin position="28"/>
        <end position="143"/>
    </location>
</feature>
<keyword evidence="3 4" id="KW-0408">Iron</keyword>
<feature type="signal peptide" evidence="5">
    <location>
        <begin position="1"/>
        <end position="27"/>
    </location>
</feature>
<organism evidence="7 8">
    <name type="scientific">Granulibacter bethesdensis</name>
    <dbReference type="NCBI Taxonomy" id="364410"/>
    <lineage>
        <taxon>Bacteria</taxon>
        <taxon>Pseudomonadati</taxon>
        <taxon>Pseudomonadota</taxon>
        <taxon>Alphaproteobacteria</taxon>
        <taxon>Acetobacterales</taxon>
        <taxon>Acetobacteraceae</taxon>
        <taxon>Granulibacter</taxon>
    </lineage>
</organism>
<evidence type="ECO:0000256" key="1">
    <source>
        <dbReference type="ARBA" id="ARBA00022617"/>
    </source>
</evidence>
<evidence type="ECO:0000313" key="7">
    <source>
        <dbReference type="EMBL" id="APH55238.1"/>
    </source>
</evidence>
<dbReference type="Gene3D" id="1.10.760.10">
    <property type="entry name" value="Cytochrome c-like domain"/>
    <property type="match status" value="1"/>
</dbReference>
<evidence type="ECO:0000313" key="8">
    <source>
        <dbReference type="Proteomes" id="UP000182373"/>
    </source>
</evidence>
<reference evidence="8" key="1">
    <citation type="submission" date="2016-11" db="EMBL/GenBank/DDBJ databases">
        <title>Comparative genomic and phenotypic analysis of Granulibacter bethesdensis clinical isolates from patients with chronic granulomatous disease.</title>
        <authorList>
            <person name="Zarember K.A."/>
            <person name="Porcella S.F."/>
            <person name="Chu J."/>
            <person name="Ding L."/>
            <person name="Dahlstrom E."/>
            <person name="Barbian K."/>
            <person name="Martens C."/>
            <person name="Sykora L."/>
            <person name="Kramer S."/>
            <person name="Pettinato A.M."/>
            <person name="Hong H."/>
            <person name="Wald G."/>
            <person name="Berg L.J."/>
            <person name="Rogge L.S."/>
            <person name="Greenberg D.E."/>
            <person name="Falcone E.L."/>
            <person name="Neves J.F."/>
            <person name="Simoes M.J."/>
            <person name="Casal M."/>
            <person name="Rodriguez-Lopez F.C."/>
            <person name="Zelazny A."/>
            <person name="Gallin J.I."/>
            <person name="Holland S.M."/>
        </authorList>
    </citation>
    <scope>NUCLEOTIDE SEQUENCE [LARGE SCALE GENOMIC DNA]</scope>
    <source>
        <strain evidence="8">NIH9.1</strain>
    </source>
</reference>
<dbReference type="InterPro" id="IPR009056">
    <property type="entry name" value="Cyt_c-like_dom"/>
</dbReference>
<dbReference type="GO" id="GO:0009055">
    <property type="term" value="F:electron transfer activity"/>
    <property type="evidence" value="ECO:0007669"/>
    <property type="project" value="InterPro"/>
</dbReference>
<keyword evidence="5" id="KW-0732">Signal</keyword>
<proteinExistence type="predicted"/>
<gene>
    <name evidence="7" type="ORF">GbCGDNIH9_1921</name>
</gene>
<dbReference type="RefSeq" id="WP_072573067.1">
    <property type="nucleotide sequence ID" value="NZ_CP018191.1"/>
</dbReference>
<dbReference type="Pfam" id="PF13442">
    <property type="entry name" value="Cytochrome_CBB3"/>
    <property type="match status" value="1"/>
</dbReference>
<evidence type="ECO:0000256" key="4">
    <source>
        <dbReference type="PROSITE-ProRule" id="PRU00433"/>
    </source>
</evidence>
<keyword evidence="1 4" id="KW-0349">Heme</keyword>
<dbReference type="SUPFAM" id="SSF46626">
    <property type="entry name" value="Cytochrome c"/>
    <property type="match status" value="1"/>
</dbReference>
<evidence type="ECO:0000256" key="2">
    <source>
        <dbReference type="ARBA" id="ARBA00022723"/>
    </source>
</evidence>
<sequence>MPHIKTRLAAVLLSVAFAGGAVSAAHADDAPDYKKHVKDGKGDKTIAHGYNFYGDNCLRCHGPDGSGSSYAPNLTNSLKTMSYDTFTQTVINGRKNVSTTSDSVMPAFGEVADVVNNLDAIYMYLKARSDGALGRGRPKRFDD</sequence>
<dbReference type="PROSITE" id="PS51007">
    <property type="entry name" value="CYTC"/>
    <property type="match status" value="1"/>
</dbReference>
<name>A0AAC9KF62_9PROT</name>